<dbReference type="InterPro" id="IPR002181">
    <property type="entry name" value="Fibrinogen_a/b/g_C_dom"/>
</dbReference>
<protein>
    <submittedName>
        <fullName evidence="5">Fibrinogen C-terminal domain-containing protein</fullName>
    </submittedName>
</protein>
<name>A0A084WHK6_ANOSI</name>
<feature type="signal peptide" evidence="2">
    <location>
        <begin position="1"/>
        <end position="23"/>
    </location>
</feature>
<feature type="domain" description="Fibrinogen C-terminal" evidence="3">
    <location>
        <begin position="198"/>
        <end position="408"/>
    </location>
</feature>
<dbReference type="SUPFAM" id="SSF56496">
    <property type="entry name" value="Fibrinogen C-terminal domain-like"/>
    <property type="match status" value="1"/>
</dbReference>
<dbReference type="OMA" id="ATADHKD"/>
<dbReference type="Gene3D" id="3.90.215.10">
    <property type="entry name" value="Gamma Fibrinogen, chain A, domain 1"/>
    <property type="match status" value="1"/>
</dbReference>
<dbReference type="PANTHER" id="PTHR19143:SF327">
    <property type="entry name" value="FI21813P1-RELATED"/>
    <property type="match status" value="1"/>
</dbReference>
<sequence>MKILVCVVFLFYNVLLYTGSSSASDISCVNLTFSNVIVRLDNEHGVPCSDLSNNQAGNTPKRIDHRSITEVEISMKQRYKILEEKLIEIERQLKAKDESVQQLFERSIKERYDSVQSKLEELENNFKEFKKLSTTTDEALKKELVEFKKSAKTKDETLQEAVRNMSILEDNSRVHFDQLQTNLTELQAVTKNIIALQLESGKIPRSCKEISKEKSGKYVVHFGIRMIKSVYCEQQVQNGGWIVFQHRFNGEVDFNRSWAEYRDGFGSIDGEFWMGLKYLHKITSSRKYELLVEIRDYSGNYGYANYDHFEIGSEAEQFTLKVGKYSGTAGDAMTFNHDTKFATADHKDSNFKAAKYYEGAWWFGRASYTNLNGPYKNATGIHQTMYWYDFHGDLRGMAFTRMMLREID</sequence>
<dbReference type="PROSITE" id="PS51406">
    <property type="entry name" value="FIBRINOGEN_C_2"/>
    <property type="match status" value="1"/>
</dbReference>
<dbReference type="EMBL" id="KE525347">
    <property type="protein sequence ID" value="KFB49700.1"/>
    <property type="molecule type" value="Genomic_DNA"/>
</dbReference>
<dbReference type="VEuPathDB" id="VectorBase:ASIS009293"/>
<reference evidence="5" key="2">
    <citation type="submission" date="2020-05" db="UniProtKB">
        <authorList>
            <consortium name="EnsemblMetazoa"/>
        </authorList>
    </citation>
    <scope>IDENTIFICATION</scope>
</reference>
<organism evidence="4">
    <name type="scientific">Anopheles sinensis</name>
    <name type="common">Mosquito</name>
    <dbReference type="NCBI Taxonomy" id="74873"/>
    <lineage>
        <taxon>Eukaryota</taxon>
        <taxon>Metazoa</taxon>
        <taxon>Ecdysozoa</taxon>
        <taxon>Arthropoda</taxon>
        <taxon>Hexapoda</taxon>
        <taxon>Insecta</taxon>
        <taxon>Pterygota</taxon>
        <taxon>Neoptera</taxon>
        <taxon>Endopterygota</taxon>
        <taxon>Diptera</taxon>
        <taxon>Nematocera</taxon>
        <taxon>Culicoidea</taxon>
        <taxon>Culicidae</taxon>
        <taxon>Anophelinae</taxon>
        <taxon>Anopheles</taxon>
    </lineage>
</organism>
<dbReference type="InterPro" id="IPR014716">
    <property type="entry name" value="Fibrinogen_a/b/g_C_1"/>
</dbReference>
<gene>
    <name evidence="4" type="ORF">ZHAS_00018192</name>
</gene>
<dbReference type="AlphaFoldDB" id="A0A084WHK6"/>
<dbReference type="GO" id="GO:0005615">
    <property type="term" value="C:extracellular space"/>
    <property type="evidence" value="ECO:0007669"/>
    <property type="project" value="TreeGrafter"/>
</dbReference>
<dbReference type="Proteomes" id="UP000030765">
    <property type="component" value="Unassembled WGS sequence"/>
</dbReference>
<evidence type="ECO:0000313" key="5">
    <source>
        <dbReference type="EnsemblMetazoa" id="ASIC018192-PA"/>
    </source>
</evidence>
<dbReference type="EnsemblMetazoa" id="ASIC018192-RA">
    <property type="protein sequence ID" value="ASIC018192-PA"/>
    <property type="gene ID" value="ASIC018192"/>
</dbReference>
<dbReference type="CDD" id="cd00087">
    <property type="entry name" value="FReD"/>
    <property type="match status" value="1"/>
</dbReference>
<evidence type="ECO:0000256" key="2">
    <source>
        <dbReference type="SAM" id="SignalP"/>
    </source>
</evidence>
<accession>A0A084WHK6</accession>
<keyword evidence="6" id="KW-1185">Reference proteome</keyword>
<keyword evidence="2" id="KW-0732">Signal</keyword>
<dbReference type="SMART" id="SM00186">
    <property type="entry name" value="FBG"/>
    <property type="match status" value="1"/>
</dbReference>
<dbReference type="OrthoDB" id="6145874at2759"/>
<dbReference type="PANTHER" id="PTHR19143">
    <property type="entry name" value="FIBRINOGEN/TENASCIN/ANGIOPOEITIN"/>
    <property type="match status" value="1"/>
</dbReference>
<evidence type="ECO:0000259" key="3">
    <source>
        <dbReference type="PROSITE" id="PS51406"/>
    </source>
</evidence>
<evidence type="ECO:0000256" key="1">
    <source>
        <dbReference type="SAM" id="Coils"/>
    </source>
</evidence>
<proteinExistence type="predicted"/>
<reference evidence="4 6" key="1">
    <citation type="journal article" date="2014" name="BMC Genomics">
        <title>Genome sequence of Anopheles sinensis provides insight into genetics basis of mosquito competence for malaria parasites.</title>
        <authorList>
            <person name="Zhou D."/>
            <person name="Zhang D."/>
            <person name="Ding G."/>
            <person name="Shi L."/>
            <person name="Hou Q."/>
            <person name="Ye Y."/>
            <person name="Xu Y."/>
            <person name="Zhou H."/>
            <person name="Xiong C."/>
            <person name="Li S."/>
            <person name="Yu J."/>
            <person name="Hong S."/>
            <person name="Yu X."/>
            <person name="Zou P."/>
            <person name="Chen C."/>
            <person name="Chang X."/>
            <person name="Wang W."/>
            <person name="Lv Y."/>
            <person name="Sun Y."/>
            <person name="Ma L."/>
            <person name="Shen B."/>
            <person name="Zhu C."/>
        </authorList>
    </citation>
    <scope>NUCLEOTIDE SEQUENCE [LARGE SCALE GENOMIC DNA]</scope>
</reference>
<dbReference type="STRING" id="74873.A0A084WHK6"/>
<dbReference type="EMBL" id="ATLV01023854">
    <property type="status" value="NOT_ANNOTATED_CDS"/>
    <property type="molecule type" value="Genomic_DNA"/>
</dbReference>
<keyword evidence="1" id="KW-0175">Coiled coil</keyword>
<dbReference type="InterPro" id="IPR050373">
    <property type="entry name" value="Fibrinogen_C-term_domain"/>
</dbReference>
<feature type="chain" id="PRO_5001784964" evidence="2">
    <location>
        <begin position="24"/>
        <end position="408"/>
    </location>
</feature>
<dbReference type="Pfam" id="PF00147">
    <property type="entry name" value="Fibrinogen_C"/>
    <property type="match status" value="1"/>
</dbReference>
<evidence type="ECO:0000313" key="4">
    <source>
        <dbReference type="EMBL" id="KFB49700.1"/>
    </source>
</evidence>
<dbReference type="VEuPathDB" id="VectorBase:ASIC018192"/>
<dbReference type="InterPro" id="IPR036056">
    <property type="entry name" value="Fibrinogen-like_C"/>
</dbReference>
<feature type="coiled-coil region" evidence="1">
    <location>
        <begin position="72"/>
        <end position="171"/>
    </location>
</feature>
<evidence type="ECO:0000313" key="6">
    <source>
        <dbReference type="Proteomes" id="UP000030765"/>
    </source>
</evidence>